<dbReference type="OrthoDB" id="7476844at2759"/>
<dbReference type="AlphaFoldDB" id="A0A6J8A6L5"/>
<evidence type="ECO:0000313" key="2">
    <source>
        <dbReference type="Proteomes" id="UP000507470"/>
    </source>
</evidence>
<accession>A0A6J8A6L5</accession>
<sequence length="224" mass="25314">MENYPTDTCIPTNYQQHVVKSANQLPTQIIEHQNIHKAEATCDIRNIPNRQFLLPPPYIQSNPKPTLSNIASAAERKILINNYLPTTMTGSEPQYRENLDKISSKIDKYDDSHSIIITGDLNGSLITTRNNNHNQVLKEFSRKHHLTHTLENSQGTTFSHQKGKSCSQIDYILENNDKDILRSTTIEDRYHLNGSAHAPIRAKSNMSIASDKIKGKKSNLVLDA</sequence>
<gene>
    <name evidence="1" type="ORF">MCOR_4662</name>
</gene>
<dbReference type="SUPFAM" id="SSF56219">
    <property type="entry name" value="DNase I-like"/>
    <property type="match status" value="1"/>
</dbReference>
<protein>
    <recommendedName>
        <fullName evidence="3">Endonuclease/exonuclease/phosphatase domain-containing protein</fullName>
    </recommendedName>
</protein>
<proteinExistence type="predicted"/>
<dbReference type="InterPro" id="IPR036691">
    <property type="entry name" value="Endo/exonu/phosph_ase_sf"/>
</dbReference>
<evidence type="ECO:0000313" key="1">
    <source>
        <dbReference type="EMBL" id="CAC5363122.1"/>
    </source>
</evidence>
<reference evidence="1 2" key="1">
    <citation type="submission" date="2020-06" db="EMBL/GenBank/DDBJ databases">
        <authorList>
            <person name="Li R."/>
            <person name="Bekaert M."/>
        </authorList>
    </citation>
    <scope>NUCLEOTIDE SEQUENCE [LARGE SCALE GENOMIC DNA]</scope>
    <source>
        <strain evidence="2">wild</strain>
    </source>
</reference>
<name>A0A6J8A6L5_MYTCO</name>
<evidence type="ECO:0008006" key="3">
    <source>
        <dbReference type="Google" id="ProtNLM"/>
    </source>
</evidence>
<dbReference type="Gene3D" id="3.60.10.10">
    <property type="entry name" value="Endonuclease/exonuclease/phosphatase"/>
    <property type="match status" value="1"/>
</dbReference>
<dbReference type="EMBL" id="CACVKT020000785">
    <property type="protein sequence ID" value="CAC5363122.1"/>
    <property type="molecule type" value="Genomic_DNA"/>
</dbReference>
<dbReference type="Proteomes" id="UP000507470">
    <property type="component" value="Unassembled WGS sequence"/>
</dbReference>
<keyword evidence="2" id="KW-1185">Reference proteome</keyword>
<organism evidence="1 2">
    <name type="scientific">Mytilus coruscus</name>
    <name type="common">Sea mussel</name>
    <dbReference type="NCBI Taxonomy" id="42192"/>
    <lineage>
        <taxon>Eukaryota</taxon>
        <taxon>Metazoa</taxon>
        <taxon>Spiralia</taxon>
        <taxon>Lophotrochozoa</taxon>
        <taxon>Mollusca</taxon>
        <taxon>Bivalvia</taxon>
        <taxon>Autobranchia</taxon>
        <taxon>Pteriomorphia</taxon>
        <taxon>Mytilida</taxon>
        <taxon>Mytiloidea</taxon>
        <taxon>Mytilidae</taxon>
        <taxon>Mytilinae</taxon>
        <taxon>Mytilus</taxon>
    </lineage>
</organism>